<sequence>MQIPESELQKRAQQVAREEVISKVETDPGDEAVAFQLKKSIAVHLKSRGRSFFTQQFLDMLSCLATEYLHNLCVGLRADMELQRRHLPSLADIEVLFRCQGIRTLSIYEEASLTKKIYKYIKYDVDRISKEAQKIIMKLNDAEYQVDEGNPSYLFFTNECYEIASLVPSQTKRPSYIPEYFPELPPDYTFQHTPEYLNTITDLKRLRINLVEESRVAEKSLYNLIEDDNTEWKTQPEGELELSNSRPDTPSDHCFSLASSNFKEEKQEDLQSEGIEGNMLTSIDSLEGAVSSQNFDIVRYSALRRNISERRRKKIEERRRRRQENPFMRMEKYYSPYAAYNHTLETTAEFDEMVTAGFHQIIKQVRSHHASQRKQLDDIVKKKDQIVQQRQAERDKLDFAFNFSSNGYHSSDSEDEFADYFDNVRSATSNTQSAQFGTIGDGKPQSAEQSVLVGSYDNVTGSGEESTIEHKEATV</sequence>
<comment type="subcellular location">
    <subcellularLocation>
        <location evidence="1">Nucleus</location>
    </subcellularLocation>
</comment>
<evidence type="ECO:0000256" key="1">
    <source>
        <dbReference type="ARBA" id="ARBA00004123"/>
    </source>
</evidence>
<dbReference type="PANTHER" id="PTHR46469:SF1">
    <property type="entry name" value="TRANSCRIPTION INITIATION FACTOR TFIID SUBUNIT 8"/>
    <property type="match status" value="1"/>
</dbReference>
<evidence type="ECO:0000259" key="8">
    <source>
        <dbReference type="Pfam" id="PF10406"/>
    </source>
</evidence>
<dbReference type="GeneID" id="54780769"/>
<keyword evidence="10" id="KW-1185">Reference proteome</keyword>
<evidence type="ECO:0000313" key="9">
    <source>
        <dbReference type="EMBL" id="KAA8903896.1"/>
    </source>
</evidence>
<name>A0A642URD4_DIURU</name>
<dbReference type="AlphaFoldDB" id="A0A642URD4"/>
<dbReference type="CDD" id="cd00076">
    <property type="entry name" value="HFD_SF"/>
    <property type="match status" value="1"/>
</dbReference>
<dbReference type="PANTHER" id="PTHR46469">
    <property type="entry name" value="TRANSCRIPTION INITIATION FACTOR TFIID SUBUNIT 8"/>
    <property type="match status" value="1"/>
</dbReference>
<keyword evidence="5" id="KW-0804">Transcription</keyword>
<keyword evidence="6" id="KW-0539">Nucleus</keyword>
<evidence type="ECO:0000256" key="2">
    <source>
        <dbReference type="ARBA" id="ARBA00008767"/>
    </source>
</evidence>
<dbReference type="GO" id="GO:0005669">
    <property type="term" value="C:transcription factor TFIID complex"/>
    <property type="evidence" value="ECO:0007669"/>
    <property type="project" value="InterPro"/>
</dbReference>
<evidence type="ECO:0000256" key="3">
    <source>
        <dbReference type="ARBA" id="ARBA00017307"/>
    </source>
</evidence>
<feature type="region of interest" description="Disordered" evidence="7">
    <location>
        <begin position="235"/>
        <end position="256"/>
    </location>
</feature>
<organism evidence="9 10">
    <name type="scientific">Diutina rugosa</name>
    <name type="common">Yeast</name>
    <name type="synonym">Candida rugosa</name>
    <dbReference type="NCBI Taxonomy" id="5481"/>
    <lineage>
        <taxon>Eukaryota</taxon>
        <taxon>Fungi</taxon>
        <taxon>Dikarya</taxon>
        <taxon>Ascomycota</taxon>
        <taxon>Saccharomycotina</taxon>
        <taxon>Pichiomycetes</taxon>
        <taxon>Debaryomycetaceae</taxon>
        <taxon>Diutina</taxon>
    </lineage>
</organism>
<feature type="domain" description="Transcription factor TFIID subunit 8 C-terminal" evidence="8">
    <location>
        <begin position="176"/>
        <end position="224"/>
    </location>
</feature>
<dbReference type="InterPro" id="IPR019473">
    <property type="entry name" value="TFIID_su8_C"/>
</dbReference>
<dbReference type="Proteomes" id="UP000449547">
    <property type="component" value="Unassembled WGS sequence"/>
</dbReference>
<evidence type="ECO:0000256" key="5">
    <source>
        <dbReference type="ARBA" id="ARBA00023163"/>
    </source>
</evidence>
<keyword evidence="4" id="KW-0805">Transcription regulation</keyword>
<dbReference type="InterPro" id="IPR037818">
    <property type="entry name" value="TAF8"/>
</dbReference>
<proteinExistence type="inferred from homology"/>
<evidence type="ECO:0000256" key="7">
    <source>
        <dbReference type="SAM" id="MobiDB-lite"/>
    </source>
</evidence>
<dbReference type="InterPro" id="IPR009072">
    <property type="entry name" value="Histone-fold"/>
</dbReference>
<dbReference type="EMBL" id="SWFT01000065">
    <property type="protein sequence ID" value="KAA8903896.1"/>
    <property type="molecule type" value="Genomic_DNA"/>
</dbReference>
<evidence type="ECO:0000256" key="6">
    <source>
        <dbReference type="ARBA" id="ARBA00023242"/>
    </source>
</evidence>
<comment type="similarity">
    <text evidence="2">Belongs to the TAF8 family.</text>
</comment>
<evidence type="ECO:0000256" key="4">
    <source>
        <dbReference type="ARBA" id="ARBA00023015"/>
    </source>
</evidence>
<evidence type="ECO:0000313" key="10">
    <source>
        <dbReference type="Proteomes" id="UP000449547"/>
    </source>
</evidence>
<dbReference type="OMA" id="NICISNF"/>
<accession>A0A642URD4</accession>
<dbReference type="Pfam" id="PF10406">
    <property type="entry name" value="TAF8_C"/>
    <property type="match status" value="1"/>
</dbReference>
<dbReference type="Gene3D" id="1.10.20.10">
    <property type="entry name" value="Histone, subunit A"/>
    <property type="match status" value="1"/>
</dbReference>
<gene>
    <name evidence="9" type="ORF">DIURU_002118</name>
</gene>
<reference evidence="9 10" key="1">
    <citation type="submission" date="2019-07" db="EMBL/GenBank/DDBJ databases">
        <title>Genome assembly of two rare yeast pathogens: Diutina rugosa and Trichomonascus ciferrii.</title>
        <authorList>
            <person name="Mixao V."/>
            <person name="Saus E."/>
            <person name="Hansen A."/>
            <person name="Lass-Flor C."/>
            <person name="Gabaldon T."/>
        </authorList>
    </citation>
    <scope>NUCLEOTIDE SEQUENCE [LARGE SCALE GENOMIC DNA]</scope>
    <source>
        <strain evidence="9 10">CBS 613</strain>
    </source>
</reference>
<dbReference type="VEuPathDB" id="FungiDB:DIURU_002118"/>
<protein>
    <recommendedName>
        <fullName evidence="3">Transcription initiation factor TFIID subunit 8</fullName>
    </recommendedName>
</protein>
<dbReference type="GO" id="GO:0046982">
    <property type="term" value="F:protein heterodimerization activity"/>
    <property type="evidence" value="ECO:0007669"/>
    <property type="project" value="InterPro"/>
</dbReference>
<dbReference type="CDD" id="cd08049">
    <property type="entry name" value="TAF8"/>
    <property type="match status" value="1"/>
</dbReference>
<comment type="caution">
    <text evidence="9">The sequence shown here is derived from an EMBL/GenBank/DDBJ whole genome shotgun (WGS) entry which is preliminary data.</text>
</comment>
<dbReference type="RefSeq" id="XP_034013041.1">
    <property type="nucleotide sequence ID" value="XM_034154735.1"/>
</dbReference>
<dbReference type="OrthoDB" id="2193813at2759"/>
<dbReference type="GO" id="GO:0006367">
    <property type="term" value="P:transcription initiation at RNA polymerase II promoter"/>
    <property type="evidence" value="ECO:0007669"/>
    <property type="project" value="TreeGrafter"/>
</dbReference>